<protein>
    <submittedName>
        <fullName evidence="1">Uncharacterized protein</fullName>
    </submittedName>
</protein>
<dbReference type="EMBL" id="AAXW01000016">
    <property type="protein sequence ID" value="EAZ91206.1"/>
    <property type="molecule type" value="Genomic_DNA"/>
</dbReference>
<keyword evidence="2" id="KW-1185">Reference proteome</keyword>
<comment type="caution">
    <text evidence="1">The sequence shown here is derived from an EMBL/GenBank/DDBJ whole genome shotgun (WGS) entry which is preliminary data.</text>
</comment>
<sequence length="133" mass="15865">MYMKSSLNNNWYETYLKMIYPRTIEQDLEIHPTPSMNQYLDRCVFSLENLKYKVFNLKQSSVNRNSQLEEKTFQRVIEFLGKLQTHINSSKLSSKDLLKAHQIINEFENIFQANEEKIIDIFQSERKDSGGKY</sequence>
<accession>A3IR01</accession>
<name>A3IR01_9CHRO</name>
<evidence type="ECO:0000313" key="2">
    <source>
        <dbReference type="Proteomes" id="UP000003781"/>
    </source>
</evidence>
<dbReference type="Proteomes" id="UP000003781">
    <property type="component" value="Unassembled WGS sequence"/>
</dbReference>
<proteinExistence type="predicted"/>
<gene>
    <name evidence="1" type="ORF">CY0110_13102</name>
</gene>
<organism evidence="1 2">
    <name type="scientific">Crocosphaera chwakensis CCY0110</name>
    <dbReference type="NCBI Taxonomy" id="391612"/>
    <lineage>
        <taxon>Bacteria</taxon>
        <taxon>Bacillati</taxon>
        <taxon>Cyanobacteriota</taxon>
        <taxon>Cyanophyceae</taxon>
        <taxon>Oscillatoriophycideae</taxon>
        <taxon>Chroococcales</taxon>
        <taxon>Aphanothecaceae</taxon>
        <taxon>Crocosphaera</taxon>
        <taxon>Crocosphaera chwakensis</taxon>
    </lineage>
</organism>
<evidence type="ECO:0000313" key="1">
    <source>
        <dbReference type="EMBL" id="EAZ91206.1"/>
    </source>
</evidence>
<reference evidence="1 2" key="1">
    <citation type="submission" date="2007-03" db="EMBL/GenBank/DDBJ databases">
        <authorList>
            <person name="Stal L."/>
            <person name="Ferriera S."/>
            <person name="Johnson J."/>
            <person name="Kravitz S."/>
            <person name="Beeson K."/>
            <person name="Sutton G."/>
            <person name="Rogers Y.-H."/>
            <person name="Friedman R."/>
            <person name="Frazier M."/>
            <person name="Venter J.C."/>
        </authorList>
    </citation>
    <scope>NUCLEOTIDE SEQUENCE [LARGE SCALE GENOMIC DNA]</scope>
    <source>
        <strain evidence="1 2">CCY0110</strain>
    </source>
</reference>
<dbReference type="AlphaFoldDB" id="A3IR01"/>